<dbReference type="SUPFAM" id="SSF50998">
    <property type="entry name" value="Quinoprotein alcohol dehydrogenase-like"/>
    <property type="match status" value="1"/>
</dbReference>
<dbReference type="CGD" id="CAL0000168711">
    <property type="gene designation" value="Cd36_84350"/>
</dbReference>
<evidence type="ECO:0000313" key="5">
    <source>
        <dbReference type="EMBL" id="CAX42944.1"/>
    </source>
</evidence>
<evidence type="ECO:0000313" key="4">
    <source>
        <dbReference type="CGD" id="CAL0000168711"/>
    </source>
</evidence>
<dbReference type="GO" id="GO:0003676">
    <property type="term" value="F:nucleic acid binding"/>
    <property type="evidence" value="ECO:0007669"/>
    <property type="project" value="InterPro"/>
</dbReference>
<dbReference type="GO" id="GO:0005634">
    <property type="term" value="C:nucleus"/>
    <property type="evidence" value="ECO:0007669"/>
    <property type="project" value="InterPro"/>
</dbReference>
<feature type="domain" description="RSE1/DDB1/CPSF1 C-terminal" evidence="3">
    <location>
        <begin position="852"/>
        <end position="1021"/>
    </location>
</feature>
<dbReference type="RefSeq" id="XP_002419350.1">
    <property type="nucleotide sequence ID" value="XM_002419305.1"/>
</dbReference>
<dbReference type="Proteomes" id="UP000002605">
    <property type="component" value="Chromosome 3"/>
</dbReference>
<reference evidence="5 6" key="1">
    <citation type="journal article" date="2009" name="Genome Res.">
        <title>Comparative genomics of the fungal pathogens Candida dubliniensis and Candida albicans.</title>
        <authorList>
            <person name="Jackson A.P."/>
            <person name="Gamble J.A."/>
            <person name="Yeomans T."/>
            <person name="Moran G.P."/>
            <person name="Saunders D."/>
            <person name="Harris D."/>
            <person name="Aslett M."/>
            <person name="Barrell J.F."/>
            <person name="Butler G."/>
            <person name="Citiulo F."/>
            <person name="Coleman D.C."/>
            <person name="de Groot P.W.J."/>
            <person name="Goodwin T.J."/>
            <person name="Quail M.A."/>
            <person name="McQuillan J."/>
            <person name="Munro C.A."/>
            <person name="Pain A."/>
            <person name="Poulter R.T."/>
            <person name="Rajandream M.A."/>
            <person name="Renauld H."/>
            <person name="Spiering M.J."/>
            <person name="Tivey A."/>
            <person name="Gow N.A.R."/>
            <person name="Barrell B."/>
            <person name="Sullivan D.J."/>
            <person name="Berriman M."/>
        </authorList>
    </citation>
    <scope>NUCLEOTIDE SEQUENCE [LARGE SCALE GENOMIC DNA]</scope>
    <source>
        <strain evidence="6">CD36 / ATCC MYA-646 / CBS 7987 / NCPF 3949 / NRRL Y-17841</strain>
    </source>
</reference>
<evidence type="ECO:0000259" key="3">
    <source>
        <dbReference type="Pfam" id="PF03178"/>
    </source>
</evidence>
<dbReference type="Pfam" id="PF03178">
    <property type="entry name" value="CPSF_A"/>
    <property type="match status" value="1"/>
</dbReference>
<gene>
    <name evidence="4" type="ordered locus">Cd36_84350</name>
    <name evidence="5" type="ORF">CD36_84350</name>
</gene>
<dbReference type="HOGENOM" id="CLU_281596_0_0_1"/>
<organism evidence="5 6">
    <name type="scientific">Candida dubliniensis (strain CD36 / ATCC MYA-646 / CBS 7987 / NCPF 3949 / NRRL Y-17841)</name>
    <name type="common">Yeast</name>
    <dbReference type="NCBI Taxonomy" id="573826"/>
    <lineage>
        <taxon>Eukaryota</taxon>
        <taxon>Fungi</taxon>
        <taxon>Dikarya</taxon>
        <taxon>Ascomycota</taxon>
        <taxon>Saccharomycotina</taxon>
        <taxon>Pichiomycetes</taxon>
        <taxon>Debaryomycetaceae</taxon>
        <taxon>Candida/Lodderomyces clade</taxon>
        <taxon>Candida</taxon>
    </lineage>
</organism>
<dbReference type="KEGG" id="cdu:CD36_84350"/>
<dbReference type="EMBL" id="FM992690">
    <property type="protein sequence ID" value="CAX42944.1"/>
    <property type="molecule type" value="Genomic_DNA"/>
</dbReference>
<evidence type="ECO:0000313" key="6">
    <source>
        <dbReference type="Proteomes" id="UP000002605"/>
    </source>
</evidence>
<proteinExistence type="inferred from homology"/>
<name>B9WE33_CANDC</name>
<dbReference type="InterPro" id="IPR004871">
    <property type="entry name" value="RSE1/DDB1/CPSF1_C"/>
</dbReference>
<dbReference type="InterPro" id="IPR011047">
    <property type="entry name" value="Quinoprotein_ADH-like_sf"/>
</dbReference>
<sequence length="1108" mass="124901">MFVLSKISDQDALNQSVVIYPLNNTACVVALTASGQKLILYKVKYNDLVYLESINLDGKVLAIAKIRIGNQEAVVYLDDQFQIGILFIDNEFCTTIKILAKLSTTGQSMIIDMHICMVADPSENTRFIAFHIFRDVVHVFHFNNISSVDAILGKDHKTSRTRRKKRRSDLGKWWSLESISVARISVKQIAILEKPTNTMAILYKDVNSNFFVRCLSVKGVDSLHAKQPIIEFEQDLPCLIIPFQAGGYIVLSTFSVFYFPDDQIQYITISSEINDISIIQSHSKLHCVKELIKSGNGICEENYVSFEVIDKTRFLVIAESGRSYLLFTDMEISSKTTMIINQMTMISLGEVTIPYYNGLSHISGDLFFQSSQFSRSVLFSVLPEKPHIHIRAYIESSPPVLDIKDRGKQDEELYTCQGSWEGSELRKYGGVQHFPELLNTKSIDMKIKKLTIMSSMVMVYNANGDSVALEAQNLMPKITYPKIDSDVLAYHEEADFQYSITRSSLSVDGKPMVNEPFIYFSVVPEINIVVAVSDTKRIYVLQKNNVFDFKSEVLEEITSIDAIHVGDGTILILATDWNGRYQIWKVVNKKVKSLFYGELQDNTFVLDSVIIQSGKNGITVFMSTKKGSLHQLIFALTEKGIDKVNSTEQYVSDVPCILRKFKDNVLVFNSKHLTALKKDELSGFFVKKRIYVPDPDIADVCFVTEDVILIGYRNGRIDQVRIILPQPIVSHQSLFSNKLYLKCLPVPLAKYLVGVVLDNSTDSVNTQLHLVDTDTFELLSTYEFDDPPGVQVVDICLIQEPQTINNHMDGLFVCLTLSTEFPLYVFGIEESKLVCLNRGTISGMDSLTDIKLNSISSFDQEKQIYLCSGNIVTLIHLNIDDKFQWTFVPRSAVHSPAFVVSQWSYENMVYLADAIHGAFSSNVDELEKHSAMKLIKVDTDSMGNQMTAITALRSQDNRYVIIGDALGNVNIIQTDPNDPSIRSVFKFNIGDQINCISALGRQKSWGAQICAIGTVSGGLFILNKTDLNGCCESLVEFAANNYLELLECDEESKNKDDKSQCNEIISDTVIERVLNHFIANPIEFSQTYNNLYLNRHRLQSVHFECNSI</sequence>
<evidence type="ECO:0000256" key="2">
    <source>
        <dbReference type="ARBA" id="ARBA00014577"/>
    </source>
</evidence>
<dbReference type="AlphaFoldDB" id="B9WE33"/>
<comment type="similarity">
    <text evidence="1">Belongs to the DDB1 family.</text>
</comment>
<dbReference type="GeneID" id="8047177"/>
<dbReference type="Gene3D" id="2.130.10.10">
    <property type="entry name" value="YVTN repeat-like/Quinoprotein amine dehydrogenase"/>
    <property type="match status" value="2"/>
</dbReference>
<keyword evidence="6" id="KW-1185">Reference proteome</keyword>
<dbReference type="OrthoDB" id="433457at2759"/>
<dbReference type="VEuPathDB" id="FungiDB:CD36_84350"/>
<dbReference type="eggNOG" id="ENOG502SFW4">
    <property type="taxonomic scope" value="Eukaryota"/>
</dbReference>
<accession>B9WE33</accession>
<protein>
    <recommendedName>
        <fullName evidence="2">DNA damage-binding protein 1</fullName>
    </recommendedName>
</protein>
<dbReference type="InterPro" id="IPR015943">
    <property type="entry name" value="WD40/YVTN_repeat-like_dom_sf"/>
</dbReference>
<evidence type="ECO:0000256" key="1">
    <source>
        <dbReference type="ARBA" id="ARBA00007453"/>
    </source>
</evidence>